<reference evidence="2" key="1">
    <citation type="journal article" date="2023" name="Nat. Plants">
        <title>Single-cell RNA sequencing provides a high-resolution roadmap for understanding the multicellular compartmentation of specialized metabolism.</title>
        <authorList>
            <person name="Sun S."/>
            <person name="Shen X."/>
            <person name="Li Y."/>
            <person name="Li Y."/>
            <person name="Wang S."/>
            <person name="Li R."/>
            <person name="Zhang H."/>
            <person name="Shen G."/>
            <person name="Guo B."/>
            <person name="Wei J."/>
            <person name="Xu J."/>
            <person name="St-Pierre B."/>
            <person name="Chen S."/>
            <person name="Sun C."/>
        </authorList>
    </citation>
    <scope>NUCLEOTIDE SEQUENCE [LARGE SCALE GENOMIC DNA]</scope>
</reference>
<dbReference type="Proteomes" id="UP001060085">
    <property type="component" value="Linkage Group LG02"/>
</dbReference>
<organism evidence="1 2">
    <name type="scientific">Catharanthus roseus</name>
    <name type="common">Madagascar periwinkle</name>
    <name type="synonym">Vinca rosea</name>
    <dbReference type="NCBI Taxonomy" id="4058"/>
    <lineage>
        <taxon>Eukaryota</taxon>
        <taxon>Viridiplantae</taxon>
        <taxon>Streptophyta</taxon>
        <taxon>Embryophyta</taxon>
        <taxon>Tracheophyta</taxon>
        <taxon>Spermatophyta</taxon>
        <taxon>Magnoliopsida</taxon>
        <taxon>eudicotyledons</taxon>
        <taxon>Gunneridae</taxon>
        <taxon>Pentapetalae</taxon>
        <taxon>asterids</taxon>
        <taxon>lamiids</taxon>
        <taxon>Gentianales</taxon>
        <taxon>Apocynaceae</taxon>
        <taxon>Rauvolfioideae</taxon>
        <taxon>Vinceae</taxon>
        <taxon>Catharanthinae</taxon>
        <taxon>Catharanthus</taxon>
    </lineage>
</organism>
<proteinExistence type="predicted"/>
<evidence type="ECO:0000313" key="2">
    <source>
        <dbReference type="Proteomes" id="UP001060085"/>
    </source>
</evidence>
<comment type="caution">
    <text evidence="1">The sequence shown here is derived from an EMBL/GenBank/DDBJ whole genome shotgun (WGS) entry which is preliminary data.</text>
</comment>
<gene>
    <name evidence="1" type="ORF">M9H77_08116</name>
</gene>
<dbReference type="EMBL" id="CM044702">
    <property type="protein sequence ID" value="KAI5677166.1"/>
    <property type="molecule type" value="Genomic_DNA"/>
</dbReference>
<keyword evidence="2" id="KW-1185">Reference proteome</keyword>
<name>A0ACC0BX07_CATRO</name>
<evidence type="ECO:0000313" key="1">
    <source>
        <dbReference type="EMBL" id="KAI5677166.1"/>
    </source>
</evidence>
<accession>A0ACC0BX07</accession>
<sequence length="259" mass="29600">MNEFKIQKWNRVPSLVRENGDDLTGGQKARKEGSRSILDVPVFVLGDIFTRLPIAAILNSKKVCKAWYFLLSDPEFSKAYHKKPPFTSIVVSLGNSAFCLLELNADNRYTIKRNSPQIFRNPPGFSERSVRLLGSCNGLLLFLDYYSAEKRDNLYISNPLLGEYSLLPQPIEVRRVDDEAYGFGFSPKIGLYKVLRIIRKKWHPGKTEAHVCTIGVDEKWRIVGDNDPFPQANKYMEGCAFETSRFLRLMVLFIGLLKI</sequence>
<protein>
    <submittedName>
        <fullName evidence="1">Uncharacterized protein</fullName>
    </submittedName>
</protein>